<organism evidence="4">
    <name type="scientific">Brugia timori</name>
    <dbReference type="NCBI Taxonomy" id="42155"/>
    <lineage>
        <taxon>Eukaryota</taxon>
        <taxon>Metazoa</taxon>
        <taxon>Ecdysozoa</taxon>
        <taxon>Nematoda</taxon>
        <taxon>Chromadorea</taxon>
        <taxon>Rhabditida</taxon>
        <taxon>Spirurina</taxon>
        <taxon>Spiruromorpha</taxon>
        <taxon>Filarioidea</taxon>
        <taxon>Onchocercidae</taxon>
        <taxon>Brugia</taxon>
    </lineage>
</organism>
<dbReference type="AlphaFoldDB" id="A0A0R3Q803"/>
<accession>A0A0R3Q803</accession>
<protein>
    <submittedName>
        <fullName evidence="4">G_PROTEIN_RECEP_F1_2 domain-containing protein</fullName>
    </submittedName>
</protein>
<evidence type="ECO:0000256" key="1">
    <source>
        <dbReference type="SAM" id="Phobius"/>
    </source>
</evidence>
<name>A0A0R3Q803_9BILA</name>
<reference evidence="2 3" key="2">
    <citation type="submission" date="2018-11" db="EMBL/GenBank/DDBJ databases">
        <authorList>
            <consortium name="Pathogen Informatics"/>
        </authorList>
    </citation>
    <scope>NUCLEOTIDE SEQUENCE [LARGE SCALE GENOMIC DNA]</scope>
</reference>
<reference evidence="4" key="1">
    <citation type="submission" date="2017-02" db="UniProtKB">
        <authorList>
            <consortium name="WormBaseParasite"/>
        </authorList>
    </citation>
    <scope>IDENTIFICATION</scope>
</reference>
<evidence type="ECO:0000313" key="2">
    <source>
        <dbReference type="EMBL" id="VDO11059.1"/>
    </source>
</evidence>
<keyword evidence="1" id="KW-0812">Transmembrane</keyword>
<dbReference type="Proteomes" id="UP000280834">
    <property type="component" value="Unassembled WGS sequence"/>
</dbReference>
<keyword evidence="1" id="KW-1133">Transmembrane helix</keyword>
<dbReference type="WBParaSite" id="BTMF_0000245701-mRNA-1">
    <property type="protein sequence ID" value="BTMF_0000245701-mRNA-1"/>
    <property type="gene ID" value="BTMF_0000245701"/>
</dbReference>
<evidence type="ECO:0000313" key="3">
    <source>
        <dbReference type="Proteomes" id="UP000280834"/>
    </source>
</evidence>
<keyword evidence="3" id="KW-1185">Reference proteome</keyword>
<keyword evidence="1" id="KW-0472">Membrane</keyword>
<gene>
    <name evidence="2" type="ORF">BTMF_LOCUS1785</name>
</gene>
<evidence type="ECO:0000313" key="4">
    <source>
        <dbReference type="WBParaSite" id="BTMF_0000245701-mRNA-1"/>
    </source>
</evidence>
<proteinExistence type="predicted"/>
<dbReference type="EMBL" id="UZAG01001348">
    <property type="protein sequence ID" value="VDO11059.1"/>
    <property type="molecule type" value="Genomic_DNA"/>
</dbReference>
<feature type="transmembrane region" description="Helical" evidence="1">
    <location>
        <begin position="92"/>
        <end position="113"/>
    </location>
</feature>
<sequence>MSLRDLYFAQIDGINNIDFVGSKLFFLLNLLLLHENHQSFGTEAYRVRMSLSALTNPLNSVILCVFERKAFSMILSVRLFRLSPYKYSFRHSVLPPSFFVVLGIVIFAILMYYTEKLENDPEQAQGKLSRKRRHILLAEEVCIQVSPTRNFSDETSLGNNVTNVTITSSEWF</sequence>